<evidence type="ECO:0000313" key="1">
    <source>
        <dbReference type="EMBL" id="KAF5906028.1"/>
    </source>
</evidence>
<reference evidence="1" key="1">
    <citation type="submission" date="2020-07" db="EMBL/GenBank/DDBJ databases">
        <title>Clarias magur genome sequencing, assembly and annotation.</title>
        <authorList>
            <person name="Kushwaha B."/>
            <person name="Kumar R."/>
            <person name="Das P."/>
            <person name="Joshi C.G."/>
            <person name="Kumar D."/>
            <person name="Nagpure N.S."/>
            <person name="Pandey M."/>
            <person name="Agarwal S."/>
            <person name="Srivastava S."/>
            <person name="Singh M."/>
            <person name="Sahoo L."/>
            <person name="Jayasankar P."/>
            <person name="Meher P.K."/>
            <person name="Koringa P.G."/>
            <person name="Iquebal M.A."/>
            <person name="Das S.P."/>
            <person name="Bit A."/>
            <person name="Patnaik S."/>
            <person name="Patel N."/>
            <person name="Shah T.M."/>
            <person name="Hinsu A."/>
            <person name="Jena J.K."/>
        </authorList>
    </citation>
    <scope>NUCLEOTIDE SEQUENCE</scope>
    <source>
        <strain evidence="1">CIFAMagur01</strain>
        <tissue evidence="1">Testis</tissue>
    </source>
</reference>
<dbReference type="EMBL" id="QNUK01000038">
    <property type="protein sequence ID" value="KAF5906028.1"/>
    <property type="molecule type" value="Genomic_DNA"/>
</dbReference>
<sequence length="148" mass="16165">MEGGVIIKWKEVVHIDLLPLTEMVLLSSLNLACWASLLVFAWCREELCLQDGHHKSKPSPEPGLKECSLYKKNVRRSLKELSVFTAALLMSHTGHTLRVALPPGQCLYATASAEIGMKSVNQTSHVLETGAVTPEVSTAPAAAYLINR</sequence>
<dbReference type="AlphaFoldDB" id="A0A8J4UCI7"/>
<dbReference type="Proteomes" id="UP000727407">
    <property type="component" value="Unassembled WGS sequence"/>
</dbReference>
<accession>A0A8J4UCI7</accession>
<dbReference type="OrthoDB" id="5982417at2759"/>
<protein>
    <submittedName>
        <fullName evidence="1">Riboflavin-binding protein-like</fullName>
    </submittedName>
</protein>
<proteinExistence type="predicted"/>
<keyword evidence="2" id="KW-1185">Reference proteome</keyword>
<name>A0A8J4UCI7_CLAMG</name>
<gene>
    <name evidence="1" type="primary">rtbdn</name>
    <name evidence="1" type="ORF">DAT39_004249</name>
</gene>
<organism evidence="1 2">
    <name type="scientific">Clarias magur</name>
    <name type="common">Asian catfish</name>
    <name type="synonym">Macropteronotus magur</name>
    <dbReference type="NCBI Taxonomy" id="1594786"/>
    <lineage>
        <taxon>Eukaryota</taxon>
        <taxon>Metazoa</taxon>
        <taxon>Chordata</taxon>
        <taxon>Craniata</taxon>
        <taxon>Vertebrata</taxon>
        <taxon>Euteleostomi</taxon>
        <taxon>Actinopterygii</taxon>
        <taxon>Neopterygii</taxon>
        <taxon>Teleostei</taxon>
        <taxon>Ostariophysi</taxon>
        <taxon>Siluriformes</taxon>
        <taxon>Clariidae</taxon>
        <taxon>Clarias</taxon>
    </lineage>
</organism>
<comment type="caution">
    <text evidence="1">The sequence shown here is derived from an EMBL/GenBank/DDBJ whole genome shotgun (WGS) entry which is preliminary data.</text>
</comment>
<evidence type="ECO:0000313" key="2">
    <source>
        <dbReference type="Proteomes" id="UP000727407"/>
    </source>
</evidence>